<sequence>MSNSLPGQDQSSQPEFRDLSGIQSVDAAIAVMRTLAASRGPLSLKKLSELCRMDPSKLHRYLHSLTKTGMVVQRRTGEYDLGRLSLQIGLAAVQRHDLVNHAADHLQQLALDTDSPVCLSVFSLTGPTIIRWHRGNAPIVPLFALGQTLPLVTSATGQVFLAFLPRHETQALIEAEKTRERTTGLYETDAIDRLVGEVREQGYAVCSGGVLPDQTGISAPLINWQNEASAAVTIVTRLSAHADALERSKQHLQAFCSRNSLQSLEHRVREP</sequence>
<dbReference type="EMBL" id="JAENHL010000007">
    <property type="protein sequence ID" value="MBK1867661.1"/>
    <property type="molecule type" value="Genomic_DNA"/>
</dbReference>
<protein>
    <submittedName>
        <fullName evidence="1">IclR family transcriptional regulator</fullName>
    </submittedName>
</protein>
<comment type="caution">
    <text evidence="1">The sequence shown here is derived from an EMBL/GenBank/DDBJ whole genome shotgun (WGS) entry which is preliminary data.</text>
</comment>
<organism evidence="1 2">
    <name type="scientific">Taklimakanibacter albus</name>
    <dbReference type="NCBI Taxonomy" id="2800327"/>
    <lineage>
        <taxon>Bacteria</taxon>
        <taxon>Pseudomonadati</taxon>
        <taxon>Pseudomonadota</taxon>
        <taxon>Alphaproteobacteria</taxon>
        <taxon>Hyphomicrobiales</taxon>
        <taxon>Aestuariivirgaceae</taxon>
        <taxon>Taklimakanibacter</taxon>
    </lineage>
</organism>
<name>A0ACC5R4R8_9HYPH</name>
<proteinExistence type="predicted"/>
<keyword evidence="2" id="KW-1185">Reference proteome</keyword>
<accession>A0ACC5R4R8</accession>
<evidence type="ECO:0000313" key="2">
    <source>
        <dbReference type="Proteomes" id="UP000616151"/>
    </source>
</evidence>
<reference evidence="1" key="1">
    <citation type="submission" date="2021-01" db="EMBL/GenBank/DDBJ databases">
        <authorList>
            <person name="Sun Q."/>
        </authorList>
    </citation>
    <scope>NUCLEOTIDE SEQUENCE</scope>
    <source>
        <strain evidence="1">YIM B02566</strain>
    </source>
</reference>
<dbReference type="Proteomes" id="UP000616151">
    <property type="component" value="Unassembled WGS sequence"/>
</dbReference>
<gene>
    <name evidence="1" type="ORF">JHL16_14985</name>
</gene>
<evidence type="ECO:0000313" key="1">
    <source>
        <dbReference type="EMBL" id="MBK1867661.1"/>
    </source>
</evidence>